<evidence type="ECO:0000313" key="2">
    <source>
        <dbReference type="Proteomes" id="UP001244552"/>
    </source>
</evidence>
<organism evidence="1 2">
    <name type="scientific">Azospirillum picis</name>
    <dbReference type="NCBI Taxonomy" id="488438"/>
    <lineage>
        <taxon>Bacteria</taxon>
        <taxon>Pseudomonadati</taxon>
        <taxon>Pseudomonadota</taxon>
        <taxon>Alphaproteobacteria</taxon>
        <taxon>Rhodospirillales</taxon>
        <taxon>Azospirillaceae</taxon>
        <taxon>Azospirillum</taxon>
    </lineage>
</organism>
<evidence type="ECO:0000313" key="1">
    <source>
        <dbReference type="EMBL" id="MDQ0533909.1"/>
    </source>
</evidence>
<accession>A0ABU0MKZ2</accession>
<reference evidence="1 2" key="1">
    <citation type="submission" date="2023-07" db="EMBL/GenBank/DDBJ databases">
        <title>Genomic Encyclopedia of Type Strains, Phase IV (KMG-IV): sequencing the most valuable type-strain genomes for metagenomic binning, comparative biology and taxonomic classification.</title>
        <authorList>
            <person name="Goeker M."/>
        </authorList>
    </citation>
    <scope>NUCLEOTIDE SEQUENCE [LARGE SCALE GENOMIC DNA]</scope>
    <source>
        <strain evidence="1 2">DSM 19922</strain>
    </source>
</reference>
<proteinExistence type="predicted"/>
<protein>
    <submittedName>
        <fullName evidence="1">Uncharacterized protein</fullName>
    </submittedName>
</protein>
<sequence>MALKGKHVNLVIPSSLLLGDNEAGSPERLPLPTP</sequence>
<comment type="caution">
    <text evidence="1">The sequence shown here is derived from an EMBL/GenBank/DDBJ whole genome shotgun (WGS) entry which is preliminary data.</text>
</comment>
<name>A0ABU0MKZ2_9PROT</name>
<dbReference type="Proteomes" id="UP001244552">
    <property type="component" value="Unassembled WGS sequence"/>
</dbReference>
<gene>
    <name evidence="1" type="ORF">QO018_002776</name>
</gene>
<keyword evidence="2" id="KW-1185">Reference proteome</keyword>
<dbReference type="EMBL" id="JAUSVU010000009">
    <property type="protein sequence ID" value="MDQ0533909.1"/>
    <property type="molecule type" value="Genomic_DNA"/>
</dbReference>